<feature type="transmembrane region" description="Helical" evidence="6">
    <location>
        <begin position="178"/>
        <end position="201"/>
    </location>
</feature>
<name>T1EY78_HELRO</name>
<dbReference type="Gene3D" id="1.20.1070.10">
    <property type="entry name" value="Rhodopsin 7-helix transmembrane proteins"/>
    <property type="match status" value="1"/>
</dbReference>
<keyword evidence="4 6" id="KW-0472">Membrane</keyword>
<dbReference type="InterPro" id="IPR017452">
    <property type="entry name" value="GPCR_Rhodpsn_7TM"/>
</dbReference>
<dbReference type="EMBL" id="KB095812">
    <property type="protein sequence ID" value="ESO11531.1"/>
    <property type="molecule type" value="Genomic_DNA"/>
</dbReference>
<dbReference type="OrthoDB" id="10033446at2759"/>
<dbReference type="EMBL" id="AMQM01002443">
    <property type="status" value="NOT_ANNOTATED_CDS"/>
    <property type="molecule type" value="Genomic_DNA"/>
</dbReference>
<feature type="compositionally biased region" description="Basic and acidic residues" evidence="5">
    <location>
        <begin position="379"/>
        <end position="395"/>
    </location>
</feature>
<evidence type="ECO:0000256" key="2">
    <source>
        <dbReference type="ARBA" id="ARBA00022692"/>
    </source>
</evidence>
<feature type="domain" description="G-protein coupled receptors family 1 profile" evidence="7">
    <location>
        <begin position="150"/>
        <end position="289"/>
    </location>
</feature>
<organism evidence="9 10">
    <name type="scientific">Helobdella robusta</name>
    <name type="common">Californian leech</name>
    <dbReference type="NCBI Taxonomy" id="6412"/>
    <lineage>
        <taxon>Eukaryota</taxon>
        <taxon>Metazoa</taxon>
        <taxon>Spiralia</taxon>
        <taxon>Lophotrochozoa</taxon>
        <taxon>Annelida</taxon>
        <taxon>Clitellata</taxon>
        <taxon>Hirudinea</taxon>
        <taxon>Rhynchobdellida</taxon>
        <taxon>Glossiphoniidae</taxon>
        <taxon>Helobdella</taxon>
    </lineage>
</organism>
<proteinExistence type="predicted"/>
<dbReference type="PRINTS" id="PR00237">
    <property type="entry name" value="GPCRRHODOPSN"/>
</dbReference>
<evidence type="ECO:0000256" key="1">
    <source>
        <dbReference type="ARBA" id="ARBA00004370"/>
    </source>
</evidence>
<dbReference type="PANTHER" id="PTHR46641">
    <property type="entry name" value="FMRFAMIDE RECEPTOR-RELATED"/>
    <property type="match status" value="1"/>
</dbReference>
<dbReference type="InterPro" id="IPR000276">
    <property type="entry name" value="GPCR_Rhodpsn"/>
</dbReference>
<evidence type="ECO:0000256" key="5">
    <source>
        <dbReference type="SAM" id="MobiDB-lite"/>
    </source>
</evidence>
<dbReference type="PANTHER" id="PTHR46641:SF2">
    <property type="entry name" value="FMRFAMIDE RECEPTOR"/>
    <property type="match status" value="1"/>
</dbReference>
<keyword evidence="10" id="KW-1185">Reference proteome</keyword>
<accession>T1EY78</accession>
<gene>
    <name evidence="9" type="primary">20201528</name>
    <name evidence="8" type="ORF">HELRODRAFT_166532</name>
</gene>
<feature type="transmembrane region" description="Helical" evidence="6">
    <location>
        <begin position="260"/>
        <end position="281"/>
    </location>
</feature>
<keyword evidence="2 6" id="KW-0812">Transmembrane</keyword>
<reference evidence="9" key="3">
    <citation type="submission" date="2015-06" db="UniProtKB">
        <authorList>
            <consortium name="EnsemblMetazoa"/>
        </authorList>
    </citation>
    <scope>IDENTIFICATION</scope>
</reference>
<dbReference type="eggNOG" id="KOG3656">
    <property type="taxonomic scope" value="Eukaryota"/>
</dbReference>
<dbReference type="CDD" id="cd14978">
    <property type="entry name" value="7tmA_FMRFamide_R-like"/>
    <property type="match status" value="1"/>
</dbReference>
<evidence type="ECO:0000259" key="7">
    <source>
        <dbReference type="PROSITE" id="PS50262"/>
    </source>
</evidence>
<evidence type="ECO:0000256" key="3">
    <source>
        <dbReference type="ARBA" id="ARBA00022989"/>
    </source>
</evidence>
<dbReference type="AlphaFoldDB" id="T1EY78"/>
<dbReference type="GO" id="GO:0016020">
    <property type="term" value="C:membrane"/>
    <property type="evidence" value="ECO:0007669"/>
    <property type="project" value="UniProtKB-SubCell"/>
</dbReference>
<reference evidence="10" key="1">
    <citation type="submission" date="2012-12" db="EMBL/GenBank/DDBJ databases">
        <authorList>
            <person name="Hellsten U."/>
            <person name="Grimwood J."/>
            <person name="Chapman J.A."/>
            <person name="Shapiro H."/>
            <person name="Aerts A."/>
            <person name="Otillar R.P."/>
            <person name="Terry A.Y."/>
            <person name="Boore J.L."/>
            <person name="Simakov O."/>
            <person name="Marletaz F."/>
            <person name="Cho S.-J."/>
            <person name="Edsinger-Gonzales E."/>
            <person name="Havlak P."/>
            <person name="Kuo D.-H."/>
            <person name="Larsson T."/>
            <person name="Lv J."/>
            <person name="Arendt D."/>
            <person name="Savage R."/>
            <person name="Osoegawa K."/>
            <person name="de Jong P."/>
            <person name="Lindberg D.R."/>
            <person name="Seaver E.C."/>
            <person name="Weisblat D.A."/>
            <person name="Putnam N.H."/>
            <person name="Grigoriev I.V."/>
            <person name="Rokhsar D.S."/>
        </authorList>
    </citation>
    <scope>NUCLEOTIDE SEQUENCE</scope>
</reference>
<dbReference type="GeneID" id="20201528"/>
<dbReference type="SUPFAM" id="SSF81321">
    <property type="entry name" value="Family A G protein-coupled receptor-like"/>
    <property type="match status" value="1"/>
</dbReference>
<feature type="transmembrane region" description="Helical" evidence="6">
    <location>
        <begin position="135"/>
        <end position="157"/>
    </location>
</feature>
<evidence type="ECO:0000313" key="9">
    <source>
        <dbReference type="EnsemblMetazoa" id="HelroP166532"/>
    </source>
</evidence>
<feature type="transmembrane region" description="Helical" evidence="6">
    <location>
        <begin position="221"/>
        <end position="239"/>
    </location>
</feature>
<dbReference type="PROSITE" id="PS50262">
    <property type="entry name" value="G_PROTEIN_RECEP_F1_2"/>
    <property type="match status" value="1"/>
</dbReference>
<evidence type="ECO:0000256" key="4">
    <source>
        <dbReference type="ARBA" id="ARBA00023136"/>
    </source>
</evidence>
<keyword evidence="3 6" id="KW-1133">Transmembrane helix</keyword>
<dbReference type="RefSeq" id="XP_009010019.1">
    <property type="nucleotide sequence ID" value="XM_009011771.1"/>
</dbReference>
<dbReference type="InterPro" id="IPR052954">
    <property type="entry name" value="GPCR-Ligand_Int"/>
</dbReference>
<feature type="region of interest" description="Disordered" evidence="5">
    <location>
        <begin position="379"/>
        <end position="401"/>
    </location>
</feature>
<evidence type="ECO:0000313" key="8">
    <source>
        <dbReference type="EMBL" id="ESO11531.1"/>
    </source>
</evidence>
<protein>
    <recommendedName>
        <fullName evidence="7">G-protein coupled receptors family 1 profile domain-containing protein</fullName>
    </recommendedName>
</protein>
<dbReference type="HOGENOM" id="CLU_656009_0_0_1"/>
<reference evidence="8 10" key="2">
    <citation type="journal article" date="2013" name="Nature">
        <title>Insights into bilaterian evolution from three spiralian genomes.</title>
        <authorList>
            <person name="Simakov O."/>
            <person name="Marletaz F."/>
            <person name="Cho S.J."/>
            <person name="Edsinger-Gonzales E."/>
            <person name="Havlak P."/>
            <person name="Hellsten U."/>
            <person name="Kuo D.H."/>
            <person name="Larsson T."/>
            <person name="Lv J."/>
            <person name="Arendt D."/>
            <person name="Savage R."/>
            <person name="Osoegawa K."/>
            <person name="de Jong P."/>
            <person name="Grimwood J."/>
            <person name="Chapman J.A."/>
            <person name="Shapiro H."/>
            <person name="Aerts A."/>
            <person name="Otillar R.P."/>
            <person name="Terry A.Y."/>
            <person name="Boore J.L."/>
            <person name="Grigoriev I.V."/>
            <person name="Lindberg D.R."/>
            <person name="Seaver E.C."/>
            <person name="Weisblat D.A."/>
            <person name="Putnam N.H."/>
            <person name="Rokhsar D.S."/>
        </authorList>
    </citation>
    <scope>NUCLEOTIDE SEQUENCE</scope>
</reference>
<comment type="subcellular location">
    <subcellularLocation>
        <location evidence="1">Membrane</location>
    </subcellularLocation>
</comment>
<dbReference type="Pfam" id="PF00001">
    <property type="entry name" value="7tm_1"/>
    <property type="match status" value="1"/>
</dbReference>
<evidence type="ECO:0000256" key="6">
    <source>
        <dbReference type="SAM" id="Phobius"/>
    </source>
</evidence>
<dbReference type="CTD" id="20201528"/>
<dbReference type="EnsemblMetazoa" id="HelroT166532">
    <property type="protein sequence ID" value="HelroP166532"/>
    <property type="gene ID" value="HelroG166532"/>
</dbReference>
<evidence type="ECO:0000313" key="10">
    <source>
        <dbReference type="Proteomes" id="UP000015101"/>
    </source>
</evidence>
<dbReference type="Proteomes" id="UP000015101">
    <property type="component" value="Unassembled WGS sequence"/>
</dbReference>
<sequence length="419" mass="46751">MAVDCNEYLRNISQRFDQFNQGPPMLQHHFIEQQIFLQRQQQQQQQQQQHYINSFANSSTELQYFFNDTFNNTLFAPQSPSSSLQSSFPTSSSPSSFLSPSSLLSPSSFLSSSSFLSFSPSPLTPIPTKPRLPDIFNLVAICLCLFGVAGNVLNIFVLTRKQILNCMDSMEKSVNVGLVSLATSDLLFCLVYFIGCCVTTESVYMPWEWKLSLYFNNYQEGILNVLQLTSTWLTVNMAVGRYFAICRPLHARGYISLKGTRIAVVCILLGSTLVNLPRFFYYHNSQVPCEIFLDTSFDPLDFAFLNPEDPGSNTTSAGLYHFGNGDINRYVGYGSDTNGSSSDPISGDKIRIGIADDDANDDKKPNIISDLAGYRGDNIKDDINDGNHADGDDSRLKRHAPPIKSSWSANFDLQCLTMA</sequence>
<dbReference type="KEGG" id="hro:HELRODRAFT_166532"/>
<dbReference type="GO" id="GO:0004930">
    <property type="term" value="F:G protein-coupled receptor activity"/>
    <property type="evidence" value="ECO:0007669"/>
    <property type="project" value="InterPro"/>
</dbReference>
<dbReference type="InParanoid" id="T1EY78"/>